<proteinExistence type="predicted"/>
<protein>
    <submittedName>
        <fullName evidence="2">Uncharacterized protein</fullName>
    </submittedName>
</protein>
<organism evidence="2 3">
    <name type="scientific">Acer saccharum</name>
    <name type="common">Sugar maple</name>
    <dbReference type="NCBI Taxonomy" id="4024"/>
    <lineage>
        <taxon>Eukaryota</taxon>
        <taxon>Viridiplantae</taxon>
        <taxon>Streptophyta</taxon>
        <taxon>Embryophyta</taxon>
        <taxon>Tracheophyta</taxon>
        <taxon>Spermatophyta</taxon>
        <taxon>Magnoliopsida</taxon>
        <taxon>eudicotyledons</taxon>
        <taxon>Gunneridae</taxon>
        <taxon>Pentapetalae</taxon>
        <taxon>rosids</taxon>
        <taxon>malvids</taxon>
        <taxon>Sapindales</taxon>
        <taxon>Sapindaceae</taxon>
        <taxon>Hippocastanoideae</taxon>
        <taxon>Acereae</taxon>
        <taxon>Acer</taxon>
    </lineage>
</organism>
<evidence type="ECO:0000313" key="2">
    <source>
        <dbReference type="EMBL" id="KAK0597815.1"/>
    </source>
</evidence>
<reference evidence="2" key="1">
    <citation type="journal article" date="2022" name="Plant J.">
        <title>Strategies of tolerance reflected in two North American maple genomes.</title>
        <authorList>
            <person name="McEvoy S.L."/>
            <person name="Sezen U.U."/>
            <person name="Trouern-Trend A."/>
            <person name="McMahon S.M."/>
            <person name="Schaberg P.G."/>
            <person name="Yang J."/>
            <person name="Wegrzyn J.L."/>
            <person name="Swenson N.G."/>
        </authorList>
    </citation>
    <scope>NUCLEOTIDE SEQUENCE</scope>
    <source>
        <strain evidence="2">NS2018</strain>
    </source>
</reference>
<sequence length="133" mass="15232">MKLFEHKPFDLRAVMGFGILNGISFGLLIVFNSVCFYKMRDATICFQIRQNAKLPSIQSGTTRQKFNQCKVQSATLIKANDSIKLELKFGIGNVFMVTGGGNRGTCWNFETIQAREIIVNFHTRKNILFLYRR</sequence>
<evidence type="ECO:0000313" key="3">
    <source>
        <dbReference type="Proteomes" id="UP001168877"/>
    </source>
</evidence>
<comment type="caution">
    <text evidence="2">The sequence shown here is derived from an EMBL/GenBank/DDBJ whole genome shotgun (WGS) entry which is preliminary data.</text>
</comment>
<keyword evidence="1" id="KW-1133">Transmembrane helix</keyword>
<evidence type="ECO:0000256" key="1">
    <source>
        <dbReference type="SAM" id="Phobius"/>
    </source>
</evidence>
<dbReference type="AlphaFoldDB" id="A0AA39SV59"/>
<keyword evidence="1" id="KW-0472">Membrane</keyword>
<keyword evidence="1" id="KW-0812">Transmembrane</keyword>
<name>A0AA39SV59_ACESA</name>
<keyword evidence="3" id="KW-1185">Reference proteome</keyword>
<reference evidence="2" key="2">
    <citation type="submission" date="2023-06" db="EMBL/GenBank/DDBJ databases">
        <authorList>
            <person name="Swenson N.G."/>
            <person name="Wegrzyn J.L."/>
            <person name="Mcevoy S.L."/>
        </authorList>
    </citation>
    <scope>NUCLEOTIDE SEQUENCE</scope>
    <source>
        <strain evidence="2">NS2018</strain>
        <tissue evidence="2">Leaf</tissue>
    </source>
</reference>
<dbReference type="EMBL" id="JAUESC010000004">
    <property type="protein sequence ID" value="KAK0597815.1"/>
    <property type="molecule type" value="Genomic_DNA"/>
</dbReference>
<gene>
    <name evidence="2" type="ORF">LWI29_028810</name>
</gene>
<accession>A0AA39SV59</accession>
<feature type="transmembrane region" description="Helical" evidence="1">
    <location>
        <begin position="12"/>
        <end position="31"/>
    </location>
</feature>
<dbReference type="Proteomes" id="UP001168877">
    <property type="component" value="Unassembled WGS sequence"/>
</dbReference>